<dbReference type="Proteomes" id="UP001596470">
    <property type="component" value="Unassembled WGS sequence"/>
</dbReference>
<accession>A0ABW2D8Z8</accession>
<feature type="transmembrane region" description="Helical" evidence="1">
    <location>
        <begin position="227"/>
        <end position="251"/>
    </location>
</feature>
<sequence length="370" mass="37697">MNTAHLALLLAVAASVTAAWRAVPALTRPEYAFGVAVPAGAADPALGRIRKAYGRNVVALGIGGAACMWALGFLTGPAAALGIGATALVVADLAAYALASRAVRAAKADGDWYAGARQAVTADLSFRTDPVRARWRGLVPAVAVLAATAAVGLLRSGSLPATLPGLEGWALDGGPRVPAGFWNAANPVLAQAAVIAATVLVLVAVVRARPEIDAARPAATARRYRAYLTALADLMLFTAACANLTLTGIALRLWELAPASITTTAVVFAPLLAAAALAVRFELRVGTGGHRLPALPEEADEDTGLVQRDTDRHWHLGGLVYANRDDPAVLVHQRVGGSQWTVNLGHPVGLTATAVLVAAAATAAAVGALS</sequence>
<feature type="transmembrane region" description="Helical" evidence="1">
    <location>
        <begin position="56"/>
        <end position="74"/>
    </location>
</feature>
<feature type="transmembrane region" description="Helical" evidence="1">
    <location>
        <begin position="348"/>
        <end position="369"/>
    </location>
</feature>
<feature type="transmembrane region" description="Helical" evidence="1">
    <location>
        <begin position="80"/>
        <end position="99"/>
    </location>
</feature>
<feature type="transmembrane region" description="Helical" evidence="1">
    <location>
        <begin position="135"/>
        <end position="154"/>
    </location>
</feature>
<evidence type="ECO:0000256" key="2">
    <source>
        <dbReference type="SAM" id="SignalP"/>
    </source>
</evidence>
<evidence type="ECO:0000313" key="4">
    <source>
        <dbReference type="Proteomes" id="UP001596470"/>
    </source>
</evidence>
<gene>
    <name evidence="3" type="ORF">ACFQS3_10945</name>
</gene>
<feature type="signal peptide" evidence="2">
    <location>
        <begin position="1"/>
        <end position="18"/>
    </location>
</feature>
<feature type="chain" id="PRO_5046046634" description="DUF5808 domain-containing protein" evidence="2">
    <location>
        <begin position="19"/>
        <end position="370"/>
    </location>
</feature>
<keyword evidence="1" id="KW-0472">Membrane</keyword>
<keyword evidence="2" id="KW-0732">Signal</keyword>
<name>A0ABW2D8Z8_9ACTN</name>
<feature type="transmembrane region" description="Helical" evidence="1">
    <location>
        <begin position="188"/>
        <end position="206"/>
    </location>
</feature>
<evidence type="ECO:0000313" key="3">
    <source>
        <dbReference type="EMBL" id="MFC6957711.1"/>
    </source>
</evidence>
<comment type="caution">
    <text evidence="3">The sequence shown here is derived from an EMBL/GenBank/DDBJ whole genome shotgun (WGS) entry which is preliminary data.</text>
</comment>
<keyword evidence="1" id="KW-1133">Transmembrane helix</keyword>
<organism evidence="3 4">
    <name type="scientific">Glycomyces mayteni</name>
    <dbReference type="NCBI Taxonomy" id="543887"/>
    <lineage>
        <taxon>Bacteria</taxon>
        <taxon>Bacillati</taxon>
        <taxon>Actinomycetota</taxon>
        <taxon>Actinomycetes</taxon>
        <taxon>Glycomycetales</taxon>
        <taxon>Glycomycetaceae</taxon>
        <taxon>Glycomyces</taxon>
    </lineage>
</organism>
<keyword evidence="4" id="KW-1185">Reference proteome</keyword>
<evidence type="ECO:0008006" key="5">
    <source>
        <dbReference type="Google" id="ProtNLM"/>
    </source>
</evidence>
<dbReference type="RefSeq" id="WP_382349751.1">
    <property type="nucleotide sequence ID" value="NZ_JBHMBP010000002.1"/>
</dbReference>
<feature type="transmembrane region" description="Helical" evidence="1">
    <location>
        <begin position="257"/>
        <end position="279"/>
    </location>
</feature>
<keyword evidence="1" id="KW-0812">Transmembrane</keyword>
<reference evidence="4" key="1">
    <citation type="journal article" date="2019" name="Int. J. Syst. Evol. Microbiol.">
        <title>The Global Catalogue of Microorganisms (GCM) 10K type strain sequencing project: providing services to taxonomists for standard genome sequencing and annotation.</title>
        <authorList>
            <consortium name="The Broad Institute Genomics Platform"/>
            <consortium name="The Broad Institute Genome Sequencing Center for Infectious Disease"/>
            <person name="Wu L."/>
            <person name="Ma J."/>
        </authorList>
    </citation>
    <scope>NUCLEOTIDE SEQUENCE [LARGE SCALE GENOMIC DNA]</scope>
    <source>
        <strain evidence="4">KACC 12634</strain>
    </source>
</reference>
<dbReference type="EMBL" id="JBHSYS010000002">
    <property type="protein sequence ID" value="MFC6957711.1"/>
    <property type="molecule type" value="Genomic_DNA"/>
</dbReference>
<evidence type="ECO:0000256" key="1">
    <source>
        <dbReference type="SAM" id="Phobius"/>
    </source>
</evidence>
<protein>
    <recommendedName>
        <fullName evidence="5">DUF5808 domain-containing protein</fullName>
    </recommendedName>
</protein>
<proteinExistence type="predicted"/>